<dbReference type="PANTHER" id="PTHR11567:SF205">
    <property type="entry name" value="GH28721P-RELATED"/>
    <property type="match status" value="1"/>
</dbReference>
<dbReference type="AlphaFoldDB" id="A0A8D8I2P5"/>
<dbReference type="InterPro" id="IPR050645">
    <property type="entry name" value="Histidine_acid_phosphatase"/>
</dbReference>
<evidence type="ECO:0000256" key="1">
    <source>
        <dbReference type="ARBA" id="ARBA00005375"/>
    </source>
</evidence>
<dbReference type="GO" id="GO:0016791">
    <property type="term" value="F:phosphatase activity"/>
    <property type="evidence" value="ECO:0007669"/>
    <property type="project" value="UniProtKB-ARBA"/>
</dbReference>
<sequence length="420" mass="47789">MYSLSRRVIIMLSGAIALLVLVTIFGVYGAPTTEHLLLDVPDGGGAESRLQGDDLIEEDRALRDYELKQVHVFFRHGQRTAADTYPTDPLINQTFAPYGWGQLTNYGKETLYDIGTWLRHRYGKLLGKLYYPEKVHAQSTGVSRTQMSIELVLAALYPPEGTVQEWNHDLNWQPIPFFSEPLDQDTLLLVRKSCPRYHEAANAVLESGEIRQLMVDNLELFDNLTRITGMDIRTPDDVQSLYATLRAESEFGLTLPEWTRDYYPEKLLPLTKLSYVLNVYNDELKKLKGGPFLKKTLAEWDAVIANEESPKNKKMFVYAGHDSTVVNLLSVFNVWREQFPNYAIMGLLELHKHKRTGEYTVRIFQKNVGEPPIPLTIPGCAKRCPVDQLKELLKSHVPIDMVEDCKAHGDGFEEPPPRGP</sequence>
<proteinExistence type="inferred from homology"/>
<name>A0A8D8I2P5_CULPI</name>
<dbReference type="InterPro" id="IPR029033">
    <property type="entry name" value="His_PPase_superfam"/>
</dbReference>
<dbReference type="EMBL" id="HBUE01231605">
    <property type="protein sequence ID" value="CAG6545195.1"/>
    <property type="molecule type" value="Transcribed_RNA"/>
</dbReference>
<dbReference type="EMBL" id="HBUE01097623">
    <property type="protein sequence ID" value="CAG6483743.1"/>
    <property type="molecule type" value="Transcribed_RNA"/>
</dbReference>
<dbReference type="CDD" id="cd07061">
    <property type="entry name" value="HP_HAP_like"/>
    <property type="match status" value="1"/>
</dbReference>
<dbReference type="EMBL" id="HBUE01231608">
    <property type="protein sequence ID" value="CAG6545197.1"/>
    <property type="molecule type" value="Transcribed_RNA"/>
</dbReference>
<dbReference type="SUPFAM" id="SSF53254">
    <property type="entry name" value="Phosphoglycerate mutase-like"/>
    <property type="match status" value="1"/>
</dbReference>
<accession>A0A8D8I2P5</accession>
<evidence type="ECO:0000313" key="2">
    <source>
        <dbReference type="EMBL" id="CAG6545193.1"/>
    </source>
</evidence>
<reference evidence="2" key="1">
    <citation type="submission" date="2021-05" db="EMBL/GenBank/DDBJ databases">
        <authorList>
            <person name="Alioto T."/>
            <person name="Alioto T."/>
            <person name="Gomez Garrido J."/>
        </authorList>
    </citation>
    <scope>NUCLEOTIDE SEQUENCE</scope>
</reference>
<dbReference type="EMBL" id="HBUE01338410">
    <property type="protein sequence ID" value="CAG6597336.1"/>
    <property type="molecule type" value="Transcribed_RNA"/>
</dbReference>
<organism evidence="2">
    <name type="scientific">Culex pipiens</name>
    <name type="common">House mosquito</name>
    <dbReference type="NCBI Taxonomy" id="7175"/>
    <lineage>
        <taxon>Eukaryota</taxon>
        <taxon>Metazoa</taxon>
        <taxon>Ecdysozoa</taxon>
        <taxon>Arthropoda</taxon>
        <taxon>Hexapoda</taxon>
        <taxon>Insecta</taxon>
        <taxon>Pterygota</taxon>
        <taxon>Neoptera</taxon>
        <taxon>Endopterygota</taxon>
        <taxon>Diptera</taxon>
        <taxon>Nematocera</taxon>
        <taxon>Culicoidea</taxon>
        <taxon>Culicidae</taxon>
        <taxon>Culicinae</taxon>
        <taxon>Culicini</taxon>
        <taxon>Culex</taxon>
        <taxon>Culex</taxon>
    </lineage>
</organism>
<dbReference type="Pfam" id="PF00328">
    <property type="entry name" value="His_Phos_2"/>
    <property type="match status" value="1"/>
</dbReference>
<protein>
    <submittedName>
        <fullName evidence="2">Venom acid phosphatase Acph-1</fullName>
    </submittedName>
</protein>
<dbReference type="Gene3D" id="3.40.50.1240">
    <property type="entry name" value="Phosphoglycerate mutase-like"/>
    <property type="match status" value="1"/>
</dbReference>
<dbReference type="EMBL" id="HBUE01338407">
    <property type="protein sequence ID" value="CAG6597334.1"/>
    <property type="molecule type" value="Transcribed_RNA"/>
</dbReference>
<dbReference type="EMBL" id="HBUE01338405">
    <property type="protein sequence ID" value="CAG6597332.1"/>
    <property type="molecule type" value="Transcribed_RNA"/>
</dbReference>
<dbReference type="PANTHER" id="PTHR11567">
    <property type="entry name" value="ACID PHOSPHATASE-RELATED"/>
    <property type="match status" value="1"/>
</dbReference>
<dbReference type="EMBL" id="HBUE01231603">
    <property type="protein sequence ID" value="CAG6545193.1"/>
    <property type="molecule type" value="Transcribed_RNA"/>
</dbReference>
<dbReference type="EMBL" id="HBUE01097621">
    <property type="protein sequence ID" value="CAG6483742.1"/>
    <property type="molecule type" value="Transcribed_RNA"/>
</dbReference>
<comment type="similarity">
    <text evidence="1">Belongs to the histidine acid phosphatase family.</text>
</comment>
<dbReference type="InterPro" id="IPR000560">
    <property type="entry name" value="His_Pase_clade-2"/>
</dbReference>